<dbReference type="Pfam" id="PF17765">
    <property type="entry name" value="MLTR_LBD"/>
    <property type="match status" value="1"/>
</dbReference>
<keyword evidence="4" id="KW-1185">Reference proteome</keyword>
<name>A0A4Q7NXA4_9ACTN</name>
<dbReference type="InterPro" id="IPR010982">
    <property type="entry name" value="Lambda_DNA-bd_dom_sf"/>
</dbReference>
<dbReference type="Gene3D" id="3.30.450.180">
    <property type="match status" value="1"/>
</dbReference>
<dbReference type="Pfam" id="PF13560">
    <property type="entry name" value="HTH_31"/>
    <property type="match status" value="1"/>
</dbReference>
<dbReference type="SUPFAM" id="SSF47413">
    <property type="entry name" value="lambda repressor-like DNA-binding domains"/>
    <property type="match status" value="1"/>
</dbReference>
<dbReference type="AlphaFoldDB" id="A0A4Q7NXA4"/>
<gene>
    <name evidence="3" type="ORF">EV189_1099</name>
</gene>
<dbReference type="EMBL" id="SGXD01000001">
    <property type="protein sequence ID" value="RZS91847.1"/>
    <property type="molecule type" value="Genomic_DNA"/>
</dbReference>
<dbReference type="GO" id="GO:0003677">
    <property type="term" value="F:DNA binding"/>
    <property type="evidence" value="ECO:0007669"/>
    <property type="project" value="InterPro"/>
</dbReference>
<accession>A0A4Q7NXA4</accession>
<proteinExistence type="predicted"/>
<evidence type="ECO:0000313" key="4">
    <source>
        <dbReference type="Proteomes" id="UP000293638"/>
    </source>
</evidence>
<dbReference type="PROSITE" id="PS50943">
    <property type="entry name" value="HTH_CROC1"/>
    <property type="match status" value="1"/>
</dbReference>
<reference evidence="3 4" key="1">
    <citation type="submission" date="2019-02" db="EMBL/GenBank/DDBJ databases">
        <title>Genomic Encyclopedia of Type Strains, Phase IV (KMG-IV): sequencing the most valuable type-strain genomes for metagenomic binning, comparative biology and taxonomic classification.</title>
        <authorList>
            <person name="Goeker M."/>
        </authorList>
    </citation>
    <scope>NUCLEOTIDE SEQUENCE [LARGE SCALE GENOMIC DNA]</scope>
    <source>
        <strain evidence="3 4">DSM 45622</strain>
    </source>
</reference>
<comment type="caution">
    <text evidence="3">The sequence shown here is derived from an EMBL/GenBank/DDBJ whole genome shotgun (WGS) entry which is preliminary data.</text>
</comment>
<evidence type="ECO:0000259" key="2">
    <source>
        <dbReference type="PROSITE" id="PS50943"/>
    </source>
</evidence>
<feature type="region of interest" description="Disordered" evidence="1">
    <location>
        <begin position="283"/>
        <end position="307"/>
    </location>
</feature>
<evidence type="ECO:0000256" key="1">
    <source>
        <dbReference type="SAM" id="MobiDB-lite"/>
    </source>
</evidence>
<evidence type="ECO:0000313" key="3">
    <source>
        <dbReference type="EMBL" id="RZS91847.1"/>
    </source>
</evidence>
<dbReference type="InterPro" id="IPR041413">
    <property type="entry name" value="MLTR_LBD"/>
</dbReference>
<dbReference type="Proteomes" id="UP000293638">
    <property type="component" value="Unassembled WGS sequence"/>
</dbReference>
<dbReference type="PANTHER" id="PTHR35010">
    <property type="entry name" value="BLL4672 PROTEIN-RELATED"/>
    <property type="match status" value="1"/>
</dbReference>
<feature type="domain" description="HTH cro/C1-type" evidence="2">
    <location>
        <begin position="39"/>
        <end position="86"/>
    </location>
</feature>
<dbReference type="Gene3D" id="1.10.260.40">
    <property type="entry name" value="lambda repressor-like DNA-binding domains"/>
    <property type="match status" value="1"/>
</dbReference>
<dbReference type="InterPro" id="IPR001387">
    <property type="entry name" value="Cro/C1-type_HTH"/>
</dbReference>
<dbReference type="PANTHER" id="PTHR35010:SF2">
    <property type="entry name" value="BLL4672 PROTEIN"/>
    <property type="match status" value="1"/>
</dbReference>
<sequence length="307" mass="33958">MVRRMDLRNEISEFLRSRRARITPEQAGLGAGTGRRVPGLRREEVAVLASISVDWYVRIERGNLSGVSDEVLVALAAALQLDEAELSHLRDLARAAGAPRRAVSSAPAALRPGLQTVIDAMQGLPAWARDHRFDIVATNQLARALYDDLLSSAIAKGNNARFTFLDPAAREFYADWAKTADDVVAVLRGYVGANPSDRRLTTLVGELATGSADFSRRWAAYEVKYHRTGRKTLRHRVVGELDLGFEALALPDSSTVSLFVYYPADEPTRERLQLLESWYAGEDPADRSAPRSSIGQHQPETHPRTDR</sequence>
<protein>
    <submittedName>
        <fullName evidence="3">Helix-turn-helix protein</fullName>
    </submittedName>
</protein>
<organism evidence="3 4">
    <name type="scientific">Motilibacter rhizosphaerae</name>
    <dbReference type="NCBI Taxonomy" id="598652"/>
    <lineage>
        <taxon>Bacteria</taxon>
        <taxon>Bacillati</taxon>
        <taxon>Actinomycetota</taxon>
        <taxon>Actinomycetes</taxon>
        <taxon>Motilibacterales</taxon>
        <taxon>Motilibacteraceae</taxon>
        <taxon>Motilibacter</taxon>
    </lineage>
</organism>
<dbReference type="SMART" id="SM00530">
    <property type="entry name" value="HTH_XRE"/>
    <property type="match status" value="1"/>
</dbReference>